<keyword evidence="1" id="KW-0732">Signal</keyword>
<evidence type="ECO:0000313" key="2">
    <source>
        <dbReference type="EMBL" id="KAH0562424.1"/>
    </source>
</evidence>
<dbReference type="InterPro" id="IPR037460">
    <property type="entry name" value="SEST-like"/>
</dbReference>
<dbReference type="Proteomes" id="UP000750711">
    <property type="component" value="Unassembled WGS sequence"/>
</dbReference>
<feature type="chain" id="PRO_5040415865" description="SGNH hydrolase-type esterase domain-containing protein" evidence="1">
    <location>
        <begin position="20"/>
        <end position="582"/>
    </location>
</feature>
<protein>
    <recommendedName>
        <fullName evidence="4">SGNH hydrolase-type esterase domain-containing protein</fullName>
    </recommendedName>
</protein>
<dbReference type="EMBL" id="JAGHQM010000353">
    <property type="protein sequence ID" value="KAH0562424.1"/>
    <property type="molecule type" value="Genomic_DNA"/>
</dbReference>
<dbReference type="Gene3D" id="3.40.50.1110">
    <property type="entry name" value="SGNH hydrolase"/>
    <property type="match status" value="1"/>
</dbReference>
<dbReference type="AlphaFoldDB" id="A0A9P8RRB0"/>
<dbReference type="SUPFAM" id="SSF52266">
    <property type="entry name" value="SGNH hydrolase"/>
    <property type="match status" value="1"/>
</dbReference>
<sequence>MVGLRIASIIPLFVGSAFCGLITARQGPGTQGATPLWPISYIALGDSFAAGIGAGHYIDRNNDEVKRCKRFDGSYPWQAKHMFFYLDDEAFNFEACSGDVLAGIDNQVANLGGNRAQAITLSISGNDFNFGDVVRSCIYSLKPLDINKDSDCQRALQGAREKIQDNRIWDSYKAKVNDILQKVAITTRYSGLDWSVLVITGYAKFFGPVSAGDPCSSFRFPLPVPGFQGNLLHPDVRTEMNSLVDMVNRQISSQIVGVNTNLIRFVNIDDHFEGHRFCDRGKTDGANDPDVWFISFDTTLEETEFTPNPNSSLEQGWDAWAQAIPNGGNGVLPGALRRSSVFHPKAAGHLQTAKKVQTTVTNWGNDHGHRPDPSSLSCNPAEAGDLSGLFIAASRPNEAVDVTNVLFKLRDVLCNNACRLPDRMYPQAGTAVSGDNGRCDIYVALEGGSQAYAIRDRSISGDAQAQHCWGTLQKIISDCIKGGAKRGAMSGVDPTPAMYQAGLVKINAFSPNQPQLSQENALEKDLSGFHGVCGNGDGPCDGNGCNGVWYICSEGQYKGTASLLYLLLRLIGSHGSTRSATM</sequence>
<evidence type="ECO:0000313" key="3">
    <source>
        <dbReference type="Proteomes" id="UP000750711"/>
    </source>
</evidence>
<dbReference type="PANTHER" id="PTHR37981:SF1">
    <property type="entry name" value="SGNH HYDROLASE-TYPE ESTERASE DOMAIN-CONTAINING PROTEIN"/>
    <property type="match status" value="1"/>
</dbReference>
<dbReference type="GO" id="GO:0016788">
    <property type="term" value="F:hydrolase activity, acting on ester bonds"/>
    <property type="evidence" value="ECO:0007669"/>
    <property type="project" value="InterPro"/>
</dbReference>
<comment type="caution">
    <text evidence="2">The sequence shown here is derived from an EMBL/GenBank/DDBJ whole genome shotgun (WGS) entry which is preliminary data.</text>
</comment>
<proteinExistence type="predicted"/>
<keyword evidence="3" id="KW-1185">Reference proteome</keyword>
<feature type="signal peptide" evidence="1">
    <location>
        <begin position="1"/>
        <end position="19"/>
    </location>
</feature>
<dbReference type="CDD" id="cd01823">
    <property type="entry name" value="SEST_like"/>
    <property type="match status" value="1"/>
</dbReference>
<dbReference type="InterPro" id="IPR036514">
    <property type="entry name" value="SGNH_hydro_sf"/>
</dbReference>
<evidence type="ECO:0000256" key="1">
    <source>
        <dbReference type="SAM" id="SignalP"/>
    </source>
</evidence>
<dbReference type="PANTHER" id="PTHR37981">
    <property type="entry name" value="LIPASE 2"/>
    <property type="match status" value="1"/>
</dbReference>
<evidence type="ECO:0008006" key="4">
    <source>
        <dbReference type="Google" id="ProtNLM"/>
    </source>
</evidence>
<name>A0A9P8RRB0_9PEZI</name>
<reference evidence="2" key="1">
    <citation type="submission" date="2021-03" db="EMBL/GenBank/DDBJ databases">
        <title>Comparative genomics and phylogenomic investigation of the class Geoglossomycetes provide insights into ecological specialization and systematics.</title>
        <authorList>
            <person name="Melie T."/>
            <person name="Pirro S."/>
            <person name="Miller A.N."/>
            <person name="Quandt A."/>
        </authorList>
    </citation>
    <scope>NUCLEOTIDE SEQUENCE</scope>
    <source>
        <strain evidence="2">CAQ_001_2017</strain>
    </source>
</reference>
<accession>A0A9P8RRB0</accession>
<gene>
    <name evidence="2" type="ORF">GP486_002884</name>
</gene>
<organism evidence="2 3">
    <name type="scientific">Trichoglossum hirsutum</name>
    <dbReference type="NCBI Taxonomy" id="265104"/>
    <lineage>
        <taxon>Eukaryota</taxon>
        <taxon>Fungi</taxon>
        <taxon>Dikarya</taxon>
        <taxon>Ascomycota</taxon>
        <taxon>Pezizomycotina</taxon>
        <taxon>Geoglossomycetes</taxon>
        <taxon>Geoglossales</taxon>
        <taxon>Geoglossaceae</taxon>
        <taxon>Trichoglossum</taxon>
    </lineage>
</organism>
<dbReference type="GO" id="GO:0006629">
    <property type="term" value="P:lipid metabolic process"/>
    <property type="evidence" value="ECO:0007669"/>
    <property type="project" value="TreeGrafter"/>
</dbReference>